<comment type="caution">
    <text evidence="2">The sequence shown here is derived from an EMBL/GenBank/DDBJ whole genome shotgun (WGS) entry which is preliminary data.</text>
</comment>
<dbReference type="PANTHER" id="PTHR42993">
    <property type="entry name" value="MAOC-LIKE DEHYDRATASE DOMAIN-CONTAINING PROTEIN"/>
    <property type="match status" value="1"/>
</dbReference>
<evidence type="ECO:0000313" key="2">
    <source>
        <dbReference type="EMBL" id="OGY67728.1"/>
    </source>
</evidence>
<dbReference type="Gene3D" id="3.10.129.10">
    <property type="entry name" value="Hotdog Thioesterase"/>
    <property type="match status" value="1"/>
</dbReference>
<sequence>MEPIDVEALSQYVGKSIGFSRWKTVTPELISQYADTINDHNKIHLDDAFAQSRGLPKAIAHGYLVVSLIPELLMELITFESGILNYGGDNLVFKKPVVAGAAIRLEAGIFEHKALRHGITKVTFDIKIYSEWEAKEELAVIFQPIFLFIKK</sequence>
<feature type="domain" description="MaoC-like" evidence="1">
    <location>
        <begin position="12"/>
        <end position="121"/>
    </location>
</feature>
<dbReference type="SUPFAM" id="SSF54637">
    <property type="entry name" value="Thioesterase/thiol ester dehydrase-isomerase"/>
    <property type="match status" value="1"/>
</dbReference>
<dbReference type="Proteomes" id="UP000176284">
    <property type="component" value="Unassembled WGS sequence"/>
</dbReference>
<dbReference type="InterPro" id="IPR029069">
    <property type="entry name" value="HotDog_dom_sf"/>
</dbReference>
<dbReference type="Pfam" id="PF01575">
    <property type="entry name" value="MaoC_dehydratas"/>
    <property type="match status" value="1"/>
</dbReference>
<name>A0A1G1ZSM6_9BACT</name>
<evidence type="ECO:0000313" key="3">
    <source>
        <dbReference type="Proteomes" id="UP000176284"/>
    </source>
</evidence>
<dbReference type="AlphaFoldDB" id="A0A1G1ZSM6"/>
<reference evidence="2 3" key="1">
    <citation type="journal article" date="2016" name="Nat. Commun.">
        <title>Thousands of microbial genomes shed light on interconnected biogeochemical processes in an aquifer system.</title>
        <authorList>
            <person name="Anantharaman K."/>
            <person name="Brown C.T."/>
            <person name="Hug L.A."/>
            <person name="Sharon I."/>
            <person name="Castelle C.J."/>
            <person name="Probst A.J."/>
            <person name="Thomas B.C."/>
            <person name="Singh A."/>
            <person name="Wilkins M.J."/>
            <person name="Karaoz U."/>
            <person name="Brodie E.L."/>
            <person name="Williams K.H."/>
            <person name="Hubbard S.S."/>
            <person name="Banfield J.F."/>
        </authorList>
    </citation>
    <scope>NUCLEOTIDE SEQUENCE [LARGE SCALE GENOMIC DNA]</scope>
</reference>
<dbReference type="InterPro" id="IPR002539">
    <property type="entry name" value="MaoC-like_dom"/>
</dbReference>
<dbReference type="EMBL" id="MHJM01000019">
    <property type="protein sequence ID" value="OGY67728.1"/>
    <property type="molecule type" value="Genomic_DNA"/>
</dbReference>
<protein>
    <recommendedName>
        <fullName evidence="1">MaoC-like domain-containing protein</fullName>
    </recommendedName>
</protein>
<organism evidence="2 3">
    <name type="scientific">Candidatus Harrisonbacteria bacterium RIFCSPLOWO2_02_FULL_45_10c</name>
    <dbReference type="NCBI Taxonomy" id="1798410"/>
    <lineage>
        <taxon>Bacteria</taxon>
        <taxon>Candidatus Harrisoniibacteriota</taxon>
    </lineage>
</organism>
<proteinExistence type="predicted"/>
<dbReference type="CDD" id="cd03441">
    <property type="entry name" value="R_hydratase_like"/>
    <property type="match status" value="1"/>
</dbReference>
<evidence type="ECO:0000259" key="1">
    <source>
        <dbReference type="Pfam" id="PF01575"/>
    </source>
</evidence>
<gene>
    <name evidence="2" type="ORF">A3H63_01380</name>
</gene>
<dbReference type="STRING" id="1798410.A3H63_01380"/>
<accession>A0A1G1ZSM6</accession>
<dbReference type="PANTHER" id="PTHR42993:SF1">
    <property type="entry name" value="MAOC-LIKE DEHYDRATASE DOMAIN-CONTAINING PROTEIN"/>
    <property type="match status" value="1"/>
</dbReference>